<dbReference type="Gene3D" id="1.20.5.170">
    <property type="match status" value="1"/>
</dbReference>
<dbReference type="CDD" id="cd14688">
    <property type="entry name" value="bZIP_YAP"/>
    <property type="match status" value="1"/>
</dbReference>
<dbReference type="Proteomes" id="UP000309076">
    <property type="component" value="Unassembled WGS sequence"/>
</dbReference>
<dbReference type="Proteomes" id="UP000310687">
    <property type="component" value="Unassembled WGS sequence"/>
</dbReference>
<dbReference type="AlphaFoldDB" id="A0A4S8Y8G3"/>
<organism evidence="2 5">
    <name type="scientific">Aureobasidium pullulans</name>
    <name type="common">Black yeast</name>
    <name type="synonym">Pullularia pullulans</name>
    <dbReference type="NCBI Taxonomy" id="5580"/>
    <lineage>
        <taxon>Eukaryota</taxon>
        <taxon>Fungi</taxon>
        <taxon>Dikarya</taxon>
        <taxon>Ascomycota</taxon>
        <taxon>Pezizomycotina</taxon>
        <taxon>Dothideomycetes</taxon>
        <taxon>Dothideomycetidae</taxon>
        <taxon>Dothideales</taxon>
        <taxon>Saccotheciaceae</taxon>
        <taxon>Aureobasidium</taxon>
    </lineage>
</organism>
<dbReference type="PANTHER" id="PTHR37012:SF2">
    <property type="entry name" value="BZIP DOMAIN-CONTAINING PROTEIN-RELATED"/>
    <property type="match status" value="1"/>
</dbReference>
<dbReference type="PANTHER" id="PTHR37012">
    <property type="entry name" value="B-ZIP TRANSCRIPTION FACTOR (EUROFUNG)-RELATED"/>
    <property type="match status" value="1"/>
</dbReference>
<accession>A0A4S8Y8G3</accession>
<sequence>MPARNAAAEKVGKNQAPIATDKLSQQAFRERQAAYVRNLEKQVENIGQTNDERVLKLEAENRELRKQLLAIRQKLESVTTTLSGISKAAAAAASSDDSATTSTSFELDPKALMQTTETLPTTLDPPNNSSQPQTQNWVVETTSSRDVEDIDTSGSLWSGALTASTSFNVEPQYTQRDQEANHQLMQSSPYVQLPHVWSHSYQMGVGAYVSAMSKVPDLDITMLNAYATNSRFSDHFAVIKQCFSSVLANDAIIKNVPGYIDQHHLLPKLILTRSASIVFSLFHSIARPTALSWYTTTKSHHHVANVIAWQIYPCRETYAQITTRYKPTALQIMEHYPSVIDWCPYASMRDRLITAHSANPFIDNIIIDMATAYVVESTLDVLSEESSLPLPCFVRVWDIIQAMNAPASSSTNKDTQQNLPAPNTASLFTPNYARLVFSKLEMTRGMISYKLDPVFFSKYPELFDQEDEIVAKGLPLYPEQQVCLPSPLMLNQGMLETYRHFSSWALDVLVDRGSENE</sequence>
<comment type="caution">
    <text evidence="2">The sequence shown here is derived from an EMBL/GenBank/DDBJ whole genome shotgun (WGS) entry which is preliminary data.</text>
</comment>
<feature type="coiled-coil region" evidence="1">
    <location>
        <begin position="54"/>
        <end position="81"/>
    </location>
</feature>
<evidence type="ECO:0000313" key="5">
    <source>
        <dbReference type="Proteomes" id="UP000310687"/>
    </source>
</evidence>
<dbReference type="EMBL" id="QZAM01000043">
    <property type="protein sequence ID" value="THW47926.1"/>
    <property type="molecule type" value="Genomic_DNA"/>
</dbReference>
<name>A0A4S8Y8G3_AURPU</name>
<evidence type="ECO:0008006" key="6">
    <source>
        <dbReference type="Google" id="ProtNLM"/>
    </source>
</evidence>
<proteinExistence type="predicted"/>
<dbReference type="InterPro" id="IPR021833">
    <property type="entry name" value="DUF3425"/>
</dbReference>
<evidence type="ECO:0000313" key="4">
    <source>
        <dbReference type="Proteomes" id="UP000309076"/>
    </source>
</evidence>
<dbReference type="Pfam" id="PF11905">
    <property type="entry name" value="DUF3425"/>
    <property type="match status" value="1"/>
</dbReference>
<dbReference type="EMBL" id="QZAL01000110">
    <property type="protein sequence ID" value="THW38095.1"/>
    <property type="molecule type" value="Genomic_DNA"/>
</dbReference>
<evidence type="ECO:0000313" key="2">
    <source>
        <dbReference type="EMBL" id="THW38095.1"/>
    </source>
</evidence>
<protein>
    <recommendedName>
        <fullName evidence="6">BZIP domain-containing protein</fullName>
    </recommendedName>
</protein>
<evidence type="ECO:0000313" key="3">
    <source>
        <dbReference type="EMBL" id="THW47926.1"/>
    </source>
</evidence>
<gene>
    <name evidence="3" type="ORF">D6D21_03184</name>
    <name evidence="2" type="ORF">D6D22_06907</name>
</gene>
<reference evidence="4 5" key="1">
    <citation type="submission" date="2018-10" db="EMBL/GenBank/DDBJ databases">
        <title>Fifty Aureobasidium pullulans genomes reveal a recombining polyextremotolerant generalist.</title>
        <authorList>
            <person name="Gostincar C."/>
            <person name="Turk M."/>
            <person name="Zajc J."/>
            <person name="Gunde-Cimerman N."/>
        </authorList>
    </citation>
    <scope>NUCLEOTIDE SEQUENCE [LARGE SCALE GENOMIC DNA]</scope>
    <source>
        <strain evidence="3 4">EXF-10796</strain>
        <strain evidence="2 5">EXF-11013</strain>
    </source>
</reference>
<keyword evidence="1" id="KW-0175">Coiled coil</keyword>
<evidence type="ECO:0000256" key="1">
    <source>
        <dbReference type="SAM" id="Coils"/>
    </source>
</evidence>